<feature type="region of interest" description="Disordered" evidence="5">
    <location>
        <begin position="313"/>
        <end position="356"/>
    </location>
</feature>
<gene>
    <name evidence="8" type="primary">LOC104738439</name>
</gene>
<keyword evidence="7" id="KW-1185">Reference proteome</keyword>
<reference evidence="8" key="2">
    <citation type="submission" date="2025-08" db="UniProtKB">
        <authorList>
            <consortium name="RefSeq"/>
        </authorList>
    </citation>
    <scope>IDENTIFICATION</scope>
    <source>
        <tissue evidence="8">Leaf</tissue>
    </source>
</reference>
<evidence type="ECO:0000313" key="7">
    <source>
        <dbReference type="Proteomes" id="UP000694864"/>
    </source>
</evidence>
<feature type="domain" description="SWIM-type" evidence="6">
    <location>
        <begin position="238"/>
        <end position="270"/>
    </location>
</feature>
<dbReference type="PROSITE" id="PS50966">
    <property type="entry name" value="ZF_SWIM"/>
    <property type="match status" value="1"/>
</dbReference>
<dbReference type="PANTHER" id="PTHR31973:SF187">
    <property type="entry name" value="MUTATOR TRANSPOSASE MUDRA PROTEIN"/>
    <property type="match status" value="1"/>
</dbReference>
<proteinExistence type="predicted"/>
<keyword evidence="3" id="KW-0862">Zinc</keyword>
<evidence type="ECO:0000256" key="3">
    <source>
        <dbReference type="ARBA" id="ARBA00022833"/>
    </source>
</evidence>
<dbReference type="Pfam" id="PF04434">
    <property type="entry name" value="SWIM"/>
    <property type="match status" value="1"/>
</dbReference>
<sequence length="368" mass="41160">MAQYANLVSSKVIASVLNGKYANGRPGPRACDIPDIVLAELKGLSIAGRWYLLMLSTLRMKLRGLGQVYSKAFHGACAVHIERNVRPFSGKGLLALVGKAARAFNVGDFNESFDKIGFRSRRCEEYLNRIPLPHWTHAFCEAKRYNIMNSNVAEALNSAIGKIVELPIVTMVESIKTKLMQWFCIRRAKAKRLATLPEPITPNVNKFMLRYHLESAGLAVTAVSDWCYEVKKTEGKTYFIDLQNKSCTCNAFQKLMIPCCHALAASRINGIYISSLLEKMHHVSVFADTYSELIYPVPNQCDEEVPVVVVENEFEPPTNPPGPERRRKRRIPSTGEQVGNKQKRTTPHKCSTCGQAGPNRATCKNIIE</sequence>
<evidence type="ECO:0000256" key="4">
    <source>
        <dbReference type="PROSITE-ProRule" id="PRU00325"/>
    </source>
</evidence>
<organism evidence="7 8">
    <name type="scientific">Camelina sativa</name>
    <name type="common">False flax</name>
    <name type="synonym">Myagrum sativum</name>
    <dbReference type="NCBI Taxonomy" id="90675"/>
    <lineage>
        <taxon>Eukaryota</taxon>
        <taxon>Viridiplantae</taxon>
        <taxon>Streptophyta</taxon>
        <taxon>Embryophyta</taxon>
        <taxon>Tracheophyta</taxon>
        <taxon>Spermatophyta</taxon>
        <taxon>Magnoliopsida</taxon>
        <taxon>eudicotyledons</taxon>
        <taxon>Gunneridae</taxon>
        <taxon>Pentapetalae</taxon>
        <taxon>rosids</taxon>
        <taxon>malvids</taxon>
        <taxon>Brassicales</taxon>
        <taxon>Brassicaceae</taxon>
        <taxon>Camelineae</taxon>
        <taxon>Camelina</taxon>
    </lineage>
</organism>
<dbReference type="SMART" id="SM00575">
    <property type="entry name" value="ZnF_PMZ"/>
    <property type="match status" value="1"/>
</dbReference>
<dbReference type="Proteomes" id="UP000694864">
    <property type="component" value="Chromosome 13"/>
</dbReference>
<accession>A0ABM0VIX3</accession>
<dbReference type="PANTHER" id="PTHR31973">
    <property type="entry name" value="POLYPROTEIN, PUTATIVE-RELATED"/>
    <property type="match status" value="1"/>
</dbReference>
<evidence type="ECO:0000256" key="5">
    <source>
        <dbReference type="SAM" id="MobiDB-lite"/>
    </source>
</evidence>
<protein>
    <submittedName>
        <fullName evidence="8">Uncharacterized protein LOC104738439</fullName>
    </submittedName>
</protein>
<name>A0ABM0VIX3_CAMSA</name>
<dbReference type="GeneID" id="104738439"/>
<evidence type="ECO:0000256" key="1">
    <source>
        <dbReference type="ARBA" id="ARBA00022723"/>
    </source>
</evidence>
<evidence type="ECO:0000259" key="6">
    <source>
        <dbReference type="PROSITE" id="PS50966"/>
    </source>
</evidence>
<dbReference type="InterPro" id="IPR007527">
    <property type="entry name" value="Znf_SWIM"/>
</dbReference>
<keyword evidence="1" id="KW-0479">Metal-binding</keyword>
<evidence type="ECO:0000313" key="8">
    <source>
        <dbReference type="RefSeq" id="XP_010456917.1"/>
    </source>
</evidence>
<keyword evidence="2 4" id="KW-0863">Zinc-finger</keyword>
<reference evidence="7" key="1">
    <citation type="journal article" date="2014" name="Nat. Commun.">
        <title>The emerging biofuel crop Camelina sativa retains a highly undifferentiated hexaploid genome structure.</title>
        <authorList>
            <person name="Kagale S."/>
            <person name="Koh C."/>
            <person name="Nixon J."/>
            <person name="Bollina V."/>
            <person name="Clarke W.E."/>
            <person name="Tuteja R."/>
            <person name="Spillane C."/>
            <person name="Robinson S.J."/>
            <person name="Links M.G."/>
            <person name="Clarke C."/>
            <person name="Higgins E.E."/>
            <person name="Huebert T."/>
            <person name="Sharpe A.G."/>
            <person name="Parkin I.A."/>
        </authorList>
    </citation>
    <scope>NUCLEOTIDE SEQUENCE [LARGE SCALE GENOMIC DNA]</scope>
    <source>
        <strain evidence="7">cv. DH55</strain>
    </source>
</reference>
<evidence type="ECO:0000256" key="2">
    <source>
        <dbReference type="ARBA" id="ARBA00022771"/>
    </source>
</evidence>
<dbReference type="InterPro" id="IPR006564">
    <property type="entry name" value="Znf_PMZ"/>
</dbReference>
<dbReference type="RefSeq" id="XP_010456917.1">
    <property type="nucleotide sequence ID" value="XM_010458615.1"/>
</dbReference>